<dbReference type="AlphaFoldDB" id="A1ZUS6"/>
<sequence>MNYERTYTTDHGRTYLNIRYNAIDDYLLINWLGYISPQFVMEGSNAIIEAAVACSTGKFLSDKTSVQGTYRKTNVWLEEDWFPRAMDAGLKFGASLLSENIFSQMSSKDLEERVKGGRLTYKNFKSMNDAVNWLKDKKSI</sequence>
<dbReference type="RefSeq" id="WP_002702006.1">
    <property type="nucleotide sequence ID" value="NZ_AAWS01000042.1"/>
</dbReference>
<evidence type="ECO:0000313" key="1">
    <source>
        <dbReference type="EMBL" id="EAY25830.1"/>
    </source>
</evidence>
<organism evidence="1 2">
    <name type="scientific">Microscilla marina ATCC 23134</name>
    <dbReference type="NCBI Taxonomy" id="313606"/>
    <lineage>
        <taxon>Bacteria</taxon>
        <taxon>Pseudomonadati</taxon>
        <taxon>Bacteroidota</taxon>
        <taxon>Cytophagia</taxon>
        <taxon>Cytophagales</taxon>
        <taxon>Microscillaceae</taxon>
        <taxon>Microscilla</taxon>
    </lineage>
</organism>
<dbReference type="EMBL" id="AAWS01000042">
    <property type="protein sequence ID" value="EAY25830.1"/>
    <property type="molecule type" value="Genomic_DNA"/>
</dbReference>
<gene>
    <name evidence="1" type="ORF">M23134_07642</name>
</gene>
<evidence type="ECO:0000313" key="2">
    <source>
        <dbReference type="Proteomes" id="UP000004095"/>
    </source>
</evidence>
<protein>
    <recommendedName>
        <fullName evidence="3">STAS/SEC14 domain-containing protein</fullName>
    </recommendedName>
</protein>
<evidence type="ECO:0008006" key="3">
    <source>
        <dbReference type="Google" id="ProtNLM"/>
    </source>
</evidence>
<keyword evidence="2" id="KW-1185">Reference proteome</keyword>
<proteinExistence type="predicted"/>
<accession>A1ZUS6</accession>
<dbReference type="eggNOG" id="ENOG50336ZA">
    <property type="taxonomic scope" value="Bacteria"/>
</dbReference>
<reference evidence="1 2" key="1">
    <citation type="submission" date="2007-01" db="EMBL/GenBank/DDBJ databases">
        <authorList>
            <person name="Haygood M."/>
            <person name="Podell S."/>
            <person name="Anderson C."/>
            <person name="Hopkinson B."/>
            <person name="Roe K."/>
            <person name="Barbeau K."/>
            <person name="Gaasterland T."/>
            <person name="Ferriera S."/>
            <person name="Johnson J."/>
            <person name="Kravitz S."/>
            <person name="Beeson K."/>
            <person name="Sutton G."/>
            <person name="Rogers Y.-H."/>
            <person name="Friedman R."/>
            <person name="Frazier M."/>
            <person name="Venter J.C."/>
        </authorList>
    </citation>
    <scope>NUCLEOTIDE SEQUENCE [LARGE SCALE GENOMIC DNA]</scope>
    <source>
        <strain evidence="1 2">ATCC 23134</strain>
    </source>
</reference>
<comment type="caution">
    <text evidence="1">The sequence shown here is derived from an EMBL/GenBank/DDBJ whole genome shotgun (WGS) entry which is preliminary data.</text>
</comment>
<name>A1ZUS6_MICM2</name>
<dbReference type="Proteomes" id="UP000004095">
    <property type="component" value="Unassembled WGS sequence"/>
</dbReference>
<dbReference type="OrthoDB" id="893408at2"/>